<dbReference type="AlphaFoldDB" id="A0A5D3C176"/>
<organism evidence="3 4">
    <name type="scientific">Cucumis melo var. makuwa</name>
    <name type="common">Oriental melon</name>
    <dbReference type="NCBI Taxonomy" id="1194695"/>
    <lineage>
        <taxon>Eukaryota</taxon>
        <taxon>Viridiplantae</taxon>
        <taxon>Streptophyta</taxon>
        <taxon>Embryophyta</taxon>
        <taxon>Tracheophyta</taxon>
        <taxon>Spermatophyta</taxon>
        <taxon>Magnoliopsida</taxon>
        <taxon>eudicotyledons</taxon>
        <taxon>Gunneridae</taxon>
        <taxon>Pentapetalae</taxon>
        <taxon>rosids</taxon>
        <taxon>fabids</taxon>
        <taxon>Cucurbitales</taxon>
        <taxon>Cucurbitaceae</taxon>
        <taxon>Benincaseae</taxon>
        <taxon>Cucumis</taxon>
    </lineage>
</organism>
<accession>A0A5D3C176</accession>
<name>A0A5D3C176_CUCMM</name>
<feature type="domain" description="Retrovirus-related Pol polyprotein from transposon TNT 1-94-like beta-barrel" evidence="2">
    <location>
        <begin position="66"/>
        <end position="132"/>
    </location>
</feature>
<reference evidence="3 4" key="1">
    <citation type="submission" date="2019-08" db="EMBL/GenBank/DDBJ databases">
        <title>Draft genome sequences of two oriental melons (Cucumis melo L. var makuwa).</title>
        <authorList>
            <person name="Kwon S.-Y."/>
        </authorList>
    </citation>
    <scope>NUCLEOTIDE SEQUENCE [LARGE SCALE GENOMIC DNA]</scope>
    <source>
        <strain evidence="4">cv. Chang Bougi</strain>
        <tissue evidence="3">Leaf</tissue>
    </source>
</reference>
<dbReference type="Gene3D" id="3.30.420.10">
    <property type="entry name" value="Ribonuclease H-like superfamily/Ribonuclease H"/>
    <property type="match status" value="1"/>
</dbReference>
<dbReference type="GO" id="GO:0008233">
    <property type="term" value="F:peptidase activity"/>
    <property type="evidence" value="ECO:0007669"/>
    <property type="project" value="UniProtKB-KW"/>
</dbReference>
<protein>
    <submittedName>
        <fullName evidence="3">Retrotransposon protein, putative, Ty1-copia subclass</fullName>
    </submittedName>
</protein>
<comment type="caution">
    <text evidence="3">The sequence shown here is derived from an EMBL/GenBank/DDBJ whole genome shotgun (WGS) entry which is preliminary data.</text>
</comment>
<evidence type="ECO:0000313" key="3">
    <source>
        <dbReference type="EMBL" id="TYK05693.1"/>
    </source>
</evidence>
<dbReference type="InterPro" id="IPR012337">
    <property type="entry name" value="RNaseH-like_sf"/>
</dbReference>
<dbReference type="GO" id="GO:0003676">
    <property type="term" value="F:nucleic acid binding"/>
    <property type="evidence" value="ECO:0007669"/>
    <property type="project" value="InterPro"/>
</dbReference>
<dbReference type="InterPro" id="IPR036397">
    <property type="entry name" value="RNaseH_sf"/>
</dbReference>
<dbReference type="InterPro" id="IPR039537">
    <property type="entry name" value="Retrotran_Ty1/copia-like"/>
</dbReference>
<sequence length="384" mass="44094">MLLFLTLKKVATTCTAKKPKVPKIDLTEEPLQAHNIWVETMSTVREARMCYKRRMTLKKLDPRSLWLDTSASRHVYLELTLFKRCNRTKDKNILLEDHHTTKVASIGKMRLNFTFDKTLILKEVLHTSEIRKPGLGLSPQQGIVHEKTMFYSPEMNGKAERKNKTLTELVVAIVIELEVAPSWWDEIIKTVNYVLNWIPKSNNSISSYEILKNKTPNLSYFRTWGCVAHVRIPDPKRRKLANKAVKLFKNNGDNANQFEYASSIGSMRYAANCIRPCIAYAEGLVLGNPRNRLDGVKIIALAIASEENKLTSKLSQKFKTVITKVRDERYVVSTVPIREFLTTDAVTVDHVLTDDHLVDPLTKGLAREKVFRTKKRMRLKPTEK</sequence>
<keyword evidence="1" id="KW-0378">Hydrolase</keyword>
<dbReference type="EMBL" id="SSTD01013776">
    <property type="protein sequence ID" value="TYK05693.1"/>
    <property type="molecule type" value="Genomic_DNA"/>
</dbReference>
<dbReference type="Pfam" id="PF22936">
    <property type="entry name" value="Pol_BBD"/>
    <property type="match status" value="1"/>
</dbReference>
<proteinExistence type="predicted"/>
<evidence type="ECO:0000256" key="1">
    <source>
        <dbReference type="ARBA" id="ARBA00022670"/>
    </source>
</evidence>
<keyword evidence="1" id="KW-0645">Protease</keyword>
<dbReference type="GO" id="GO:0006508">
    <property type="term" value="P:proteolysis"/>
    <property type="evidence" value="ECO:0007669"/>
    <property type="project" value="UniProtKB-KW"/>
</dbReference>
<evidence type="ECO:0000313" key="4">
    <source>
        <dbReference type="Proteomes" id="UP000321947"/>
    </source>
</evidence>
<dbReference type="PANTHER" id="PTHR42648">
    <property type="entry name" value="TRANSPOSASE, PUTATIVE-RELATED"/>
    <property type="match status" value="1"/>
</dbReference>
<dbReference type="SUPFAM" id="SSF53098">
    <property type="entry name" value="Ribonuclease H-like"/>
    <property type="match status" value="1"/>
</dbReference>
<evidence type="ECO:0000259" key="2">
    <source>
        <dbReference type="Pfam" id="PF22936"/>
    </source>
</evidence>
<dbReference type="PANTHER" id="PTHR42648:SF20">
    <property type="entry name" value="RNA-DIRECTED DNA POLYMERASE"/>
    <property type="match status" value="1"/>
</dbReference>
<dbReference type="Proteomes" id="UP000321947">
    <property type="component" value="Unassembled WGS sequence"/>
</dbReference>
<dbReference type="InterPro" id="IPR054722">
    <property type="entry name" value="PolX-like_BBD"/>
</dbReference>
<gene>
    <name evidence="3" type="ORF">E5676_scaffold98G001720</name>
</gene>